<comment type="caution">
    <text evidence="2">The sequence shown here is derived from an EMBL/GenBank/DDBJ whole genome shotgun (WGS) entry which is preliminary data.</text>
</comment>
<protein>
    <submittedName>
        <fullName evidence="2">Uncharacterized protein</fullName>
    </submittedName>
</protein>
<dbReference type="Proteomes" id="UP000580891">
    <property type="component" value="Unassembled WGS sequence"/>
</dbReference>
<evidence type="ECO:0000313" key="2">
    <source>
        <dbReference type="EMBL" id="MBA2872393.1"/>
    </source>
</evidence>
<dbReference type="AlphaFoldDB" id="A0A7W0BVY6"/>
<proteinExistence type="predicted"/>
<feature type="transmembrane region" description="Helical" evidence="1">
    <location>
        <begin position="7"/>
        <end position="27"/>
    </location>
</feature>
<keyword evidence="1" id="KW-0812">Transmembrane</keyword>
<sequence length="90" mass="11167">MEAPFELLIYVFLFSTFFTTIKHYFVYQKGNKWFIHQIRLDDVKNEKIYRYRFMMVYPFRNFFVLQQRKIPYSDQSRAADDEGSRLLVFL</sequence>
<evidence type="ECO:0000256" key="1">
    <source>
        <dbReference type="SAM" id="Phobius"/>
    </source>
</evidence>
<gene>
    <name evidence="2" type="ORF">HNQ85_002702</name>
</gene>
<keyword evidence="1" id="KW-0472">Membrane</keyword>
<keyword evidence="1" id="KW-1133">Transmembrane helix</keyword>
<dbReference type="EMBL" id="JACDUU010000006">
    <property type="protein sequence ID" value="MBA2872393.1"/>
    <property type="molecule type" value="Genomic_DNA"/>
</dbReference>
<reference evidence="2 3" key="1">
    <citation type="submission" date="2020-07" db="EMBL/GenBank/DDBJ databases">
        <title>Genomic Encyclopedia of Type Strains, Phase IV (KMG-IV): sequencing the most valuable type-strain genomes for metagenomic binning, comparative biology and taxonomic classification.</title>
        <authorList>
            <person name="Goeker M."/>
        </authorList>
    </citation>
    <scope>NUCLEOTIDE SEQUENCE [LARGE SCALE GENOMIC DNA]</scope>
    <source>
        <strain evidence="2 3">DSM 25220</strain>
    </source>
</reference>
<evidence type="ECO:0000313" key="3">
    <source>
        <dbReference type="Proteomes" id="UP000580891"/>
    </source>
</evidence>
<accession>A0A7W0BVY6</accession>
<name>A0A7W0BVY6_9BACL</name>
<dbReference type="RefSeq" id="WP_181538151.1">
    <property type="nucleotide sequence ID" value="NZ_JACDUU010000006.1"/>
</dbReference>
<organism evidence="2 3">
    <name type="scientific">[Anoxybacillus] calidus</name>
    <dbReference type="NCBI Taxonomy" id="575178"/>
    <lineage>
        <taxon>Bacteria</taxon>
        <taxon>Bacillati</taxon>
        <taxon>Bacillota</taxon>
        <taxon>Bacilli</taxon>
        <taxon>Bacillales</taxon>
        <taxon>Anoxybacillaceae</taxon>
        <taxon>Paranoxybacillus</taxon>
    </lineage>
</organism>
<keyword evidence="3" id="KW-1185">Reference proteome</keyword>